<dbReference type="InterPro" id="IPR011990">
    <property type="entry name" value="TPR-like_helical_dom_sf"/>
</dbReference>
<keyword evidence="3" id="KW-0732">Signal</keyword>
<dbReference type="Proteomes" id="UP001172083">
    <property type="component" value="Unassembled WGS sequence"/>
</dbReference>
<evidence type="ECO:0000259" key="6">
    <source>
        <dbReference type="Pfam" id="PF07980"/>
    </source>
</evidence>
<keyword evidence="9" id="KW-1185">Reference proteome</keyword>
<evidence type="ECO:0000256" key="5">
    <source>
        <dbReference type="ARBA" id="ARBA00023237"/>
    </source>
</evidence>
<name>A0ABT8LGK0_9BACT</name>
<gene>
    <name evidence="8" type="ORF">QQ020_29885</name>
</gene>
<keyword evidence="5" id="KW-0998">Cell outer membrane</keyword>
<feature type="domain" description="RagB/SusD" evidence="6">
    <location>
        <begin position="354"/>
        <end position="537"/>
    </location>
</feature>
<sequence length="537" mass="59361">MKIFNLYIKKLLLILIIVGFSGCDDFLEEENRSNLTDQNGFDDPEVFDQLVANGYNRLRKAALGFQLDQKGTDIVTRGTIIAGTDEINDYVNFSTTNGSVSAQWTNYYNVITSANLAISRVGDIPGLTEAEISRGLGEAKFLRAFSYFNLVEHFGDVPLVLEEITSSKTDFARTSESEIYAQIIEDLDEAIASVDEDPSQYGRISKDAARHLKAKVLLTRGYKTFAGSNDFNEAAALAETVISNHPLESDFATLHDINNQRNPEVIFALLFGADAQLRGESGNNRHKLFRFSYDLYPGMVRSELYNNGEGSSPTPFFFTLFEDEDEREEGTLRRTLFALVDAEGGAIQVGDTAIFFPKTPWTDAQKAAVDYAVINESDYYIPDGISSVHYPIFNKFDDPAAVVTTEFGNAGGIRDAIIFRSGETRLIAAEAYLGAGDAGSAADHLNALRARAGITTDLLPTDVTIDFILDESARELAGEVSRWMDLKRTGKLIERVLAHNPHAQLNNAIQSFHMRRPIPQSEIDLVTGDGFEQNPGY</sequence>
<dbReference type="Pfam" id="PF14322">
    <property type="entry name" value="SusD-like_3"/>
    <property type="match status" value="1"/>
</dbReference>
<dbReference type="Gene3D" id="1.25.40.390">
    <property type="match status" value="1"/>
</dbReference>
<organism evidence="8 9">
    <name type="scientific">Agaribacillus aureus</name>
    <dbReference type="NCBI Taxonomy" id="3051825"/>
    <lineage>
        <taxon>Bacteria</taxon>
        <taxon>Pseudomonadati</taxon>
        <taxon>Bacteroidota</taxon>
        <taxon>Cytophagia</taxon>
        <taxon>Cytophagales</taxon>
        <taxon>Splendidivirgaceae</taxon>
        <taxon>Agaribacillus</taxon>
    </lineage>
</organism>
<evidence type="ECO:0000256" key="4">
    <source>
        <dbReference type="ARBA" id="ARBA00023136"/>
    </source>
</evidence>
<comment type="similarity">
    <text evidence="2">Belongs to the SusD family.</text>
</comment>
<dbReference type="RefSeq" id="WP_346761654.1">
    <property type="nucleotide sequence ID" value="NZ_JAUJEB010000008.1"/>
</dbReference>
<evidence type="ECO:0000256" key="3">
    <source>
        <dbReference type="ARBA" id="ARBA00022729"/>
    </source>
</evidence>
<accession>A0ABT8LGK0</accession>
<reference evidence="8" key="1">
    <citation type="submission" date="2023-06" db="EMBL/GenBank/DDBJ databases">
        <title>Genomic of Agaribacillus aureum.</title>
        <authorList>
            <person name="Wang G."/>
        </authorList>
    </citation>
    <scope>NUCLEOTIDE SEQUENCE</scope>
    <source>
        <strain evidence="8">BMA12</strain>
    </source>
</reference>
<keyword evidence="4" id="KW-0472">Membrane</keyword>
<dbReference type="InterPro" id="IPR012944">
    <property type="entry name" value="SusD_RagB_dom"/>
</dbReference>
<dbReference type="SUPFAM" id="SSF48452">
    <property type="entry name" value="TPR-like"/>
    <property type="match status" value="1"/>
</dbReference>
<comment type="subcellular location">
    <subcellularLocation>
        <location evidence="1">Cell outer membrane</location>
    </subcellularLocation>
</comment>
<comment type="caution">
    <text evidence="8">The sequence shown here is derived from an EMBL/GenBank/DDBJ whole genome shotgun (WGS) entry which is preliminary data.</text>
</comment>
<dbReference type="EMBL" id="JAUJEB010000008">
    <property type="protein sequence ID" value="MDN5216316.1"/>
    <property type="molecule type" value="Genomic_DNA"/>
</dbReference>
<proteinExistence type="inferred from homology"/>
<feature type="domain" description="SusD-like N-terminal" evidence="7">
    <location>
        <begin position="25"/>
        <end position="218"/>
    </location>
</feature>
<dbReference type="InterPro" id="IPR033985">
    <property type="entry name" value="SusD-like_N"/>
</dbReference>
<dbReference type="Pfam" id="PF07980">
    <property type="entry name" value="SusD_RagB"/>
    <property type="match status" value="1"/>
</dbReference>
<evidence type="ECO:0000313" key="9">
    <source>
        <dbReference type="Proteomes" id="UP001172083"/>
    </source>
</evidence>
<evidence type="ECO:0000259" key="7">
    <source>
        <dbReference type="Pfam" id="PF14322"/>
    </source>
</evidence>
<evidence type="ECO:0000313" key="8">
    <source>
        <dbReference type="EMBL" id="MDN5216316.1"/>
    </source>
</evidence>
<evidence type="ECO:0000256" key="1">
    <source>
        <dbReference type="ARBA" id="ARBA00004442"/>
    </source>
</evidence>
<evidence type="ECO:0000256" key="2">
    <source>
        <dbReference type="ARBA" id="ARBA00006275"/>
    </source>
</evidence>
<dbReference type="PROSITE" id="PS51257">
    <property type="entry name" value="PROKAR_LIPOPROTEIN"/>
    <property type="match status" value="1"/>
</dbReference>
<protein>
    <submittedName>
        <fullName evidence="8">RagB/SusD family nutrient uptake outer membrane protein</fullName>
    </submittedName>
</protein>